<evidence type="ECO:0000256" key="1">
    <source>
        <dbReference type="SAM" id="Phobius"/>
    </source>
</evidence>
<feature type="transmembrane region" description="Helical" evidence="1">
    <location>
        <begin position="23"/>
        <end position="44"/>
    </location>
</feature>
<keyword evidence="1" id="KW-0812">Transmembrane</keyword>
<feature type="transmembrane region" description="Helical" evidence="1">
    <location>
        <begin position="109"/>
        <end position="126"/>
    </location>
</feature>
<keyword evidence="1" id="KW-1133">Transmembrane helix</keyword>
<accession>A0A2H3KAM6</accession>
<protein>
    <submittedName>
        <fullName evidence="2">Uncharacterized protein</fullName>
    </submittedName>
</protein>
<organism evidence="2 3">
    <name type="scientific">Flavobacterium branchiophilum</name>
    <dbReference type="NCBI Taxonomy" id="55197"/>
    <lineage>
        <taxon>Bacteria</taxon>
        <taxon>Pseudomonadati</taxon>
        <taxon>Bacteroidota</taxon>
        <taxon>Flavobacteriia</taxon>
        <taxon>Flavobacteriales</taxon>
        <taxon>Flavobacteriaceae</taxon>
        <taxon>Flavobacterium</taxon>
    </lineage>
</organism>
<proteinExistence type="predicted"/>
<gene>
    <name evidence="2" type="ORF">B0A77_10265</name>
</gene>
<name>A0A2H3KAM6_9FLAO</name>
<evidence type="ECO:0000313" key="2">
    <source>
        <dbReference type="EMBL" id="PDS23753.1"/>
    </source>
</evidence>
<keyword evidence="1" id="KW-0472">Membrane</keyword>
<sequence>MLFGYAFKKISKLYLDENIQNTIVLIKDLQLTFFLIFLSYKLYLRRKRKEGLIKNLDIYKSRKIEYSKLFENGARDYILEQKENEEKLSNNESELKKLEFENEFIDRSILWLTIITCVIQIISFYGQKI</sequence>
<comment type="caution">
    <text evidence="2">The sequence shown here is derived from an EMBL/GenBank/DDBJ whole genome shotgun (WGS) entry which is preliminary data.</text>
</comment>
<evidence type="ECO:0000313" key="3">
    <source>
        <dbReference type="Proteomes" id="UP000220828"/>
    </source>
</evidence>
<dbReference type="Proteomes" id="UP000220828">
    <property type="component" value="Unassembled WGS sequence"/>
</dbReference>
<dbReference type="EMBL" id="PCMW01000055">
    <property type="protein sequence ID" value="PDS23753.1"/>
    <property type="molecule type" value="Genomic_DNA"/>
</dbReference>
<reference evidence="2 3" key="1">
    <citation type="submission" date="2017-09" db="EMBL/GenBank/DDBJ databases">
        <title>Whole genomes of Flavobacteriaceae.</title>
        <authorList>
            <person name="Stine C."/>
            <person name="Li C."/>
            <person name="Tadesse D."/>
        </authorList>
    </citation>
    <scope>NUCLEOTIDE SEQUENCE [LARGE SCALE GENOMIC DNA]</scope>
    <source>
        <strain evidence="2 3">ATCC 35036</strain>
    </source>
</reference>
<dbReference type="AlphaFoldDB" id="A0A2H3KAM6"/>